<dbReference type="PANTHER" id="PTHR47150">
    <property type="entry name" value="OS12G0169200 PROTEIN"/>
    <property type="match status" value="1"/>
</dbReference>
<dbReference type="Gramene" id="Bo5g030220.1">
    <property type="protein sequence ID" value="Bo5g030220.1"/>
    <property type="gene ID" value="Bo5g030220"/>
</dbReference>
<evidence type="ECO:0000313" key="9">
    <source>
        <dbReference type="Proteomes" id="UP000032141"/>
    </source>
</evidence>
<evidence type="ECO:0000313" key="8">
    <source>
        <dbReference type="EnsemblPlants" id="Bo5g030220.1"/>
    </source>
</evidence>
<keyword evidence="6" id="KW-0812">Transmembrane</keyword>
<keyword evidence="6" id="KW-1133">Transmembrane helix</keyword>
<proteinExistence type="predicted"/>
<evidence type="ECO:0000256" key="1">
    <source>
        <dbReference type="ARBA" id="ARBA00022723"/>
    </source>
</evidence>
<dbReference type="Pfam" id="PF06839">
    <property type="entry name" value="Zn_ribbon_GRF"/>
    <property type="match status" value="1"/>
</dbReference>
<organism evidence="8 9">
    <name type="scientific">Brassica oleracea var. oleracea</name>
    <dbReference type="NCBI Taxonomy" id="109376"/>
    <lineage>
        <taxon>Eukaryota</taxon>
        <taxon>Viridiplantae</taxon>
        <taxon>Streptophyta</taxon>
        <taxon>Embryophyta</taxon>
        <taxon>Tracheophyta</taxon>
        <taxon>Spermatophyta</taxon>
        <taxon>Magnoliopsida</taxon>
        <taxon>eudicotyledons</taxon>
        <taxon>Gunneridae</taxon>
        <taxon>Pentapetalae</taxon>
        <taxon>rosids</taxon>
        <taxon>malvids</taxon>
        <taxon>Brassicales</taxon>
        <taxon>Brassicaceae</taxon>
        <taxon>Brassiceae</taxon>
        <taxon>Brassica</taxon>
    </lineage>
</organism>
<evidence type="ECO:0000256" key="3">
    <source>
        <dbReference type="ARBA" id="ARBA00022833"/>
    </source>
</evidence>
<evidence type="ECO:0000256" key="4">
    <source>
        <dbReference type="PROSITE-ProRule" id="PRU01343"/>
    </source>
</evidence>
<evidence type="ECO:0000256" key="5">
    <source>
        <dbReference type="SAM" id="MobiDB-lite"/>
    </source>
</evidence>
<evidence type="ECO:0000256" key="6">
    <source>
        <dbReference type="SAM" id="Phobius"/>
    </source>
</evidence>
<dbReference type="Proteomes" id="UP000032141">
    <property type="component" value="Chromosome C5"/>
</dbReference>
<protein>
    <recommendedName>
        <fullName evidence="7">GRF-type domain-containing protein</fullName>
    </recommendedName>
</protein>
<dbReference type="STRING" id="109376.A0A0D3CBR3"/>
<dbReference type="InterPro" id="IPR010666">
    <property type="entry name" value="Znf_GRF"/>
</dbReference>
<evidence type="ECO:0000256" key="2">
    <source>
        <dbReference type="ARBA" id="ARBA00022771"/>
    </source>
</evidence>
<accession>A0A0D3CBR3</accession>
<feature type="transmembrane region" description="Helical" evidence="6">
    <location>
        <begin position="455"/>
        <end position="475"/>
    </location>
</feature>
<keyword evidence="1" id="KW-0479">Metal-binding</keyword>
<dbReference type="EnsemblPlants" id="Bo5g030220.1">
    <property type="protein sequence ID" value="Bo5g030220.1"/>
    <property type="gene ID" value="Bo5g030220"/>
</dbReference>
<dbReference type="GO" id="GO:0008270">
    <property type="term" value="F:zinc ion binding"/>
    <property type="evidence" value="ECO:0007669"/>
    <property type="project" value="UniProtKB-KW"/>
</dbReference>
<evidence type="ECO:0000259" key="7">
    <source>
        <dbReference type="PROSITE" id="PS51999"/>
    </source>
</evidence>
<dbReference type="PANTHER" id="PTHR47150:SF5">
    <property type="entry name" value="OS07G0546750 PROTEIN"/>
    <property type="match status" value="1"/>
</dbReference>
<feature type="region of interest" description="Disordered" evidence="5">
    <location>
        <begin position="1"/>
        <end position="21"/>
    </location>
</feature>
<dbReference type="PROSITE" id="PS51999">
    <property type="entry name" value="ZF_GRF"/>
    <property type="match status" value="1"/>
</dbReference>
<feature type="compositionally biased region" description="Polar residues" evidence="5">
    <location>
        <begin position="9"/>
        <end position="21"/>
    </location>
</feature>
<reference evidence="8" key="2">
    <citation type="submission" date="2015-03" db="UniProtKB">
        <authorList>
            <consortium name="EnsemblPlants"/>
        </authorList>
    </citation>
    <scope>IDENTIFICATION</scope>
</reference>
<name>A0A0D3CBR3_BRAOL</name>
<dbReference type="AlphaFoldDB" id="A0A0D3CBR3"/>
<keyword evidence="9" id="KW-1185">Reference proteome</keyword>
<keyword evidence="3" id="KW-0862">Zinc</keyword>
<dbReference type="HOGENOM" id="CLU_012390_5_4_1"/>
<reference evidence="8 9" key="1">
    <citation type="journal article" date="2014" name="Genome Biol.">
        <title>Transcriptome and methylome profiling reveals relics of genome dominance in the mesopolyploid Brassica oleracea.</title>
        <authorList>
            <person name="Parkin I.A."/>
            <person name="Koh C."/>
            <person name="Tang H."/>
            <person name="Robinson S.J."/>
            <person name="Kagale S."/>
            <person name="Clarke W.E."/>
            <person name="Town C.D."/>
            <person name="Nixon J."/>
            <person name="Krishnakumar V."/>
            <person name="Bidwell S.L."/>
            <person name="Denoeud F."/>
            <person name="Belcram H."/>
            <person name="Links M.G."/>
            <person name="Just J."/>
            <person name="Clarke C."/>
            <person name="Bender T."/>
            <person name="Huebert T."/>
            <person name="Mason A.S."/>
            <person name="Pires J.C."/>
            <person name="Barker G."/>
            <person name="Moore J."/>
            <person name="Walley P.G."/>
            <person name="Manoli S."/>
            <person name="Batley J."/>
            <person name="Edwards D."/>
            <person name="Nelson M.N."/>
            <person name="Wang X."/>
            <person name="Paterson A.H."/>
            <person name="King G."/>
            <person name="Bancroft I."/>
            <person name="Chalhoub B."/>
            <person name="Sharpe A.G."/>
        </authorList>
    </citation>
    <scope>NUCLEOTIDE SEQUENCE</scope>
    <source>
        <strain evidence="8 9">cv. TO1000</strain>
    </source>
</reference>
<dbReference type="Pfam" id="PF04827">
    <property type="entry name" value="Plant_tran"/>
    <property type="match status" value="1"/>
</dbReference>
<dbReference type="InterPro" id="IPR006912">
    <property type="entry name" value="Harbinger_derived_prot"/>
</dbReference>
<sequence>MASRKPDMDSTNPDMDSTNPYNQYRSYVGLLNSQNQQTFPSTVNIGASQIPSFGSQQTEAPAVGSVTPVDRWGRKTWTPSDDEVLMSAWLNTSKDAVVGNDQKGGTFWQRVGDYYEASRNVGEGGDANSHTHWKQRWSKINDQTNKFAPAYATAERQISSGQNENDVLKSAHQIFHSDHNTKFTLEHAWCILRHEQKWLSLNTAAQKRKATESFSQATDNNVGDQEMWPEGIKAAKASKNSGKGKAYGDYKSMWDLKMEDLAQKEKLSKLAILDTLLAKKEPLSESEEVVMGLDYSYTQPSDSEDYGLRNSADSGNSSTEMNIMLDQAEIEAAQNQYPLQPEVEFGFPKECYCGREPLLATSYKRNDPGRRFYTCDNIDDGDCHVYKWWDVAVTEEIKALGTHYAQLSDRVDYLSFLSDDDTHMRKFKDLQFDLEQKLLRVERIGCDLARNTSRLFRIACVMVVVVVLIGIGLAARISTCSFCNFNVISERNREEGHNHLWNDYFSENPTYSCSLFRRRFRMNKSLFQRIVHRLSTEIQYFQQSEDATGRSSLTPLQKCTAAIRQLAYGGAADTVDEYVRIGETIARKCLHNFAAGIIDLFGGEYLRRPTPEDLQRLLSSGEQRGFPGMIGSIDCTMNDLNILDRSPVFDDVINGIAPQVIFYVNGNPYHYAYYLMDGIYPKWTTFIQSIRLPQTQKHSLFTQTQESVRKDVERAFGVLQARFAVVRNSSKLWDKEKIGIL</sequence>
<keyword evidence="6" id="KW-0472">Membrane</keyword>
<keyword evidence="2 4" id="KW-0863">Zinc-finger</keyword>
<feature type="domain" description="GRF-type" evidence="7">
    <location>
        <begin position="351"/>
        <end position="392"/>
    </location>
</feature>